<dbReference type="EMBL" id="JAINUG010000223">
    <property type="protein sequence ID" value="KAJ8386798.1"/>
    <property type="molecule type" value="Genomic_DNA"/>
</dbReference>
<feature type="transmembrane region" description="Helical" evidence="1">
    <location>
        <begin position="203"/>
        <end position="224"/>
    </location>
</feature>
<keyword evidence="1" id="KW-0812">Transmembrane</keyword>
<organism evidence="2 3">
    <name type="scientific">Aldrovandia affinis</name>
    <dbReference type="NCBI Taxonomy" id="143900"/>
    <lineage>
        <taxon>Eukaryota</taxon>
        <taxon>Metazoa</taxon>
        <taxon>Chordata</taxon>
        <taxon>Craniata</taxon>
        <taxon>Vertebrata</taxon>
        <taxon>Euteleostomi</taxon>
        <taxon>Actinopterygii</taxon>
        <taxon>Neopterygii</taxon>
        <taxon>Teleostei</taxon>
        <taxon>Notacanthiformes</taxon>
        <taxon>Halosauridae</taxon>
        <taxon>Aldrovandia</taxon>
    </lineage>
</organism>
<keyword evidence="3" id="KW-1185">Reference proteome</keyword>
<name>A0AAD7RM24_9TELE</name>
<dbReference type="Proteomes" id="UP001221898">
    <property type="component" value="Unassembled WGS sequence"/>
</dbReference>
<accession>A0AAD7RM24</accession>
<keyword evidence="1" id="KW-1133">Transmembrane helix</keyword>
<reference evidence="2" key="1">
    <citation type="journal article" date="2023" name="Science">
        <title>Genome structures resolve the early diversification of teleost fishes.</title>
        <authorList>
            <person name="Parey E."/>
            <person name="Louis A."/>
            <person name="Montfort J."/>
            <person name="Bouchez O."/>
            <person name="Roques C."/>
            <person name="Iampietro C."/>
            <person name="Lluch J."/>
            <person name="Castinel A."/>
            <person name="Donnadieu C."/>
            <person name="Desvignes T."/>
            <person name="Floi Bucao C."/>
            <person name="Jouanno E."/>
            <person name="Wen M."/>
            <person name="Mejri S."/>
            <person name="Dirks R."/>
            <person name="Jansen H."/>
            <person name="Henkel C."/>
            <person name="Chen W.J."/>
            <person name="Zahm M."/>
            <person name="Cabau C."/>
            <person name="Klopp C."/>
            <person name="Thompson A.W."/>
            <person name="Robinson-Rechavi M."/>
            <person name="Braasch I."/>
            <person name="Lecointre G."/>
            <person name="Bobe J."/>
            <person name="Postlethwait J.H."/>
            <person name="Berthelot C."/>
            <person name="Roest Crollius H."/>
            <person name="Guiguen Y."/>
        </authorList>
    </citation>
    <scope>NUCLEOTIDE SEQUENCE</scope>
    <source>
        <strain evidence="2">NC1722</strain>
    </source>
</reference>
<proteinExistence type="predicted"/>
<comment type="caution">
    <text evidence="2">The sequence shown here is derived from an EMBL/GenBank/DDBJ whole genome shotgun (WGS) entry which is preliminary data.</text>
</comment>
<protein>
    <submittedName>
        <fullName evidence="2">Uncharacterized protein</fullName>
    </submittedName>
</protein>
<dbReference type="AlphaFoldDB" id="A0AAD7RM24"/>
<gene>
    <name evidence="2" type="ORF">AAFF_G00167470</name>
</gene>
<evidence type="ECO:0000256" key="1">
    <source>
        <dbReference type="SAM" id="Phobius"/>
    </source>
</evidence>
<feature type="transmembrane region" description="Helical" evidence="1">
    <location>
        <begin position="257"/>
        <end position="278"/>
    </location>
</feature>
<evidence type="ECO:0000313" key="2">
    <source>
        <dbReference type="EMBL" id="KAJ8386798.1"/>
    </source>
</evidence>
<evidence type="ECO:0000313" key="3">
    <source>
        <dbReference type="Proteomes" id="UP001221898"/>
    </source>
</evidence>
<keyword evidence="1" id="KW-0472">Membrane</keyword>
<sequence length="299" mass="33902">MYKMLTHYTLICRLGTVQVFIRLVFNLTKPIPSEEVVLNAINRQLAPRFRIRRDIRLTLKHSLYSEISETVFSIELYFEMMNVIMEVKQQTEDTIAFTSKTITQLQDILLTPDSELFVFPPINFTTVDDVLRAEVLYELIEEDISDPSNFVTEVLKLSDLLTTTIDPTSPGRTTVPSTVLLPATTLSSINTSMQEGGEGFPGWALAIIIPGGIVIILIPLWILLCGCSFSSGSLRCRLLRLFLGEVFDFLTEDDRSASVGEGLSFALVCILCGCCAAFRRRWRRRRSYYVQYTTHNSLF</sequence>